<feature type="region of interest" description="Disordered" evidence="2">
    <location>
        <begin position="182"/>
        <end position="226"/>
    </location>
</feature>
<dbReference type="Proteomes" id="UP000240317">
    <property type="component" value="Unassembled WGS sequence"/>
</dbReference>
<evidence type="ECO:0000256" key="3">
    <source>
        <dbReference type="SAM" id="SignalP"/>
    </source>
</evidence>
<proteinExistence type="predicted"/>
<dbReference type="SUPFAM" id="SSF53187">
    <property type="entry name" value="Zn-dependent exopeptidases"/>
    <property type="match status" value="1"/>
</dbReference>
<evidence type="ECO:0000313" key="6">
    <source>
        <dbReference type="Proteomes" id="UP000240317"/>
    </source>
</evidence>
<evidence type="ECO:0000256" key="2">
    <source>
        <dbReference type="SAM" id="MobiDB-lite"/>
    </source>
</evidence>
<evidence type="ECO:0000259" key="4">
    <source>
        <dbReference type="SMART" id="SM00646"/>
    </source>
</evidence>
<accession>A0A2T3W4E0</accession>
<dbReference type="Gene3D" id="3.40.630.40">
    <property type="entry name" value="Zn-dependent exopeptidases"/>
    <property type="match status" value="1"/>
</dbReference>
<dbReference type="PANTHER" id="PTHR30404:SF0">
    <property type="entry name" value="N-ACETYLMURAMOYL-L-ALANINE AMIDASE AMIC"/>
    <property type="match status" value="1"/>
</dbReference>
<dbReference type="AlphaFoldDB" id="A0A2T3W4E0"/>
<gene>
    <name evidence="5" type="ORF">C8263_16125</name>
</gene>
<dbReference type="InterPro" id="IPR050695">
    <property type="entry name" value="N-acetylmuramoyl_amidase_3"/>
</dbReference>
<sequence>MPVIPVLSCPVVTAPRLLLTAVLSCFLGVPHASAQSSVRLLPAQALPGTPVSTSMTPGFGHPRSSSEGGRTRVVFDLPPGTTYALTPTAGGLRINVAGAPLLKPTRTALGSSVTDYRVSGAQVWLVTPFALTTAANWQASEATLATGTRVLILDFGVGVVGGAVPGLRGLVTSLLGTPPVGAAGPAAPRPVPSVPRTRAGVTPSDVLSAASGVTPPAPPPPLPGQALGHPSSLTGQAQGRVQPGALLLAPRIGKNPGLTRVVLDLPPGTRYRMVPTSLGLRVEFMGVGALPLDAQDLTPELRAWRYEPAADGVTVTLLTGLPLTDRSGWRAQLVAPVPGSDRSRLAIDLSPALADLTPLPRSERVVAGVPPRLVTQGTAMLVLGTALVKPRVVLDPGHGGADPGGVGAVTEKQVALDVALRVRDLLQPAGVDVILTREADQALLPNKAADLNMRAAMGTTGTQLFLSIHVNALSPATALRGYGVETWWNPNHALSSAFAGLIQKNVTAITGAYSRGLKNSTSLAVLRASRIPAALVEIGFTSHPVDGLNLQNTNYLDRVALGIALGIREALVTGVSAQGTGETSGR</sequence>
<name>A0A2T3W4E0_9DEIO</name>
<feature type="domain" description="MurNAc-LAA" evidence="4">
    <location>
        <begin position="462"/>
        <end position="568"/>
    </location>
</feature>
<keyword evidence="3" id="KW-0732">Signal</keyword>
<evidence type="ECO:0000256" key="1">
    <source>
        <dbReference type="ARBA" id="ARBA00022801"/>
    </source>
</evidence>
<dbReference type="Pfam" id="PF01520">
    <property type="entry name" value="Amidase_3"/>
    <property type="match status" value="1"/>
</dbReference>
<reference evidence="5 6" key="1">
    <citation type="submission" date="2018-03" db="EMBL/GenBank/DDBJ databases">
        <title>Draft genome of Deinococcus sp. OD32.</title>
        <authorList>
            <person name="Wang X.-P."/>
            <person name="Du Z.-J."/>
        </authorList>
    </citation>
    <scope>NUCLEOTIDE SEQUENCE [LARGE SCALE GENOMIC DNA]</scope>
    <source>
        <strain evidence="5 6">OD32</strain>
    </source>
</reference>
<feature type="signal peptide" evidence="3">
    <location>
        <begin position="1"/>
        <end position="34"/>
    </location>
</feature>
<dbReference type="PANTHER" id="PTHR30404">
    <property type="entry name" value="N-ACETYLMURAMOYL-L-ALANINE AMIDASE"/>
    <property type="match status" value="1"/>
</dbReference>
<protein>
    <submittedName>
        <fullName evidence="5">N-acetylmuramoyl-L-alanine amidase</fullName>
    </submittedName>
</protein>
<dbReference type="EMBL" id="PYSV01000020">
    <property type="protein sequence ID" value="PTA66758.1"/>
    <property type="molecule type" value="Genomic_DNA"/>
</dbReference>
<feature type="chain" id="PRO_5015616487" evidence="3">
    <location>
        <begin position="35"/>
        <end position="586"/>
    </location>
</feature>
<comment type="caution">
    <text evidence="5">The sequence shown here is derived from an EMBL/GenBank/DDBJ whole genome shotgun (WGS) entry which is preliminary data.</text>
</comment>
<keyword evidence="6" id="KW-1185">Reference proteome</keyword>
<feature type="region of interest" description="Disordered" evidence="2">
    <location>
        <begin position="51"/>
        <end position="71"/>
    </location>
</feature>
<dbReference type="OrthoDB" id="9806267at2"/>
<dbReference type="CDD" id="cd02696">
    <property type="entry name" value="MurNAc-LAA"/>
    <property type="match status" value="1"/>
</dbReference>
<dbReference type="SMART" id="SM00646">
    <property type="entry name" value="Ami_3"/>
    <property type="match status" value="1"/>
</dbReference>
<dbReference type="GO" id="GO:0030288">
    <property type="term" value="C:outer membrane-bounded periplasmic space"/>
    <property type="evidence" value="ECO:0007669"/>
    <property type="project" value="TreeGrafter"/>
</dbReference>
<dbReference type="GO" id="GO:0009253">
    <property type="term" value="P:peptidoglycan catabolic process"/>
    <property type="evidence" value="ECO:0007669"/>
    <property type="project" value="InterPro"/>
</dbReference>
<keyword evidence="1" id="KW-0378">Hydrolase</keyword>
<organism evidence="5 6">
    <name type="scientific">Deinococcus arcticus</name>
    <dbReference type="NCBI Taxonomy" id="2136176"/>
    <lineage>
        <taxon>Bacteria</taxon>
        <taxon>Thermotogati</taxon>
        <taxon>Deinococcota</taxon>
        <taxon>Deinococci</taxon>
        <taxon>Deinococcales</taxon>
        <taxon>Deinococcaceae</taxon>
        <taxon>Deinococcus</taxon>
    </lineage>
</organism>
<evidence type="ECO:0000313" key="5">
    <source>
        <dbReference type="EMBL" id="PTA66758.1"/>
    </source>
</evidence>
<dbReference type="GO" id="GO:0008745">
    <property type="term" value="F:N-acetylmuramoyl-L-alanine amidase activity"/>
    <property type="evidence" value="ECO:0007669"/>
    <property type="project" value="InterPro"/>
</dbReference>
<dbReference type="InterPro" id="IPR002508">
    <property type="entry name" value="MurNAc-LAA_cat"/>
</dbReference>